<feature type="active site" evidence="2">
    <location>
        <position position="6"/>
    </location>
</feature>
<feature type="binding site" evidence="2">
    <location>
        <position position="57"/>
    </location>
    <ligand>
        <name>substrate</name>
    </ligand>
</feature>
<feature type="binding site" evidence="2">
    <location>
        <position position="6"/>
    </location>
    <ligand>
        <name>Mg(2+)</name>
        <dbReference type="ChEBI" id="CHEBI:18420"/>
    </ligand>
</feature>
<sequence>MAIIMDGNGRWARRRFRPRAYGHKMGVQNMFKVCTHAFRLGVRIVTVFALSTENLYRPKAEVEELFRLFRLYFSERKERMLEMNVKINVIGDITVFPEDIRAAILQMMEETKDRTEGLFNICLNYGARQEIVRAVNLAVSQGRYVDDASFSQLLQTGGIPDPDLIIRTGGELRLSNFLLYQSAYAELYFSYKMWPAFSKRDLEKAFENYSLRDRRFGKVREG</sequence>
<gene>
    <name evidence="3" type="primary">uppS</name>
    <name evidence="3" type="ORF">H9851_03060</name>
</gene>
<feature type="binding site" evidence="2">
    <location>
        <position position="11"/>
    </location>
    <ligand>
        <name>substrate</name>
    </ligand>
</feature>
<reference evidence="3" key="1">
    <citation type="journal article" date="2021" name="PeerJ">
        <title>Extensive microbial diversity within the chicken gut microbiome revealed by metagenomics and culture.</title>
        <authorList>
            <person name="Gilroy R."/>
            <person name="Ravi A."/>
            <person name="Getino M."/>
            <person name="Pursley I."/>
            <person name="Horton D.L."/>
            <person name="Alikhan N.F."/>
            <person name="Baker D."/>
            <person name="Gharbi K."/>
            <person name="Hall N."/>
            <person name="Watson M."/>
            <person name="Adriaenssens E.M."/>
            <person name="Foster-Nyarko E."/>
            <person name="Jarju S."/>
            <person name="Secka A."/>
            <person name="Antonio M."/>
            <person name="Oren A."/>
            <person name="Chaudhuri R.R."/>
            <person name="La Ragione R."/>
            <person name="Hildebrand F."/>
            <person name="Pallen M.J."/>
        </authorList>
    </citation>
    <scope>NUCLEOTIDE SEQUENCE</scope>
    <source>
        <strain evidence="3">2189</strain>
    </source>
</reference>
<comment type="similarity">
    <text evidence="2">Belongs to the UPP synthase family.</text>
</comment>
<dbReference type="EC" id="2.5.1.-" evidence="2"/>
<comment type="caution">
    <text evidence="2">Lacks conserved residue(s) required for the propagation of feature annotation.</text>
</comment>
<comment type="function">
    <text evidence="2">Catalyzes the condensation of isopentenyl diphosphate (IPP) with allylic pyrophosphates generating different type of terpenoids.</text>
</comment>
<evidence type="ECO:0000313" key="4">
    <source>
        <dbReference type="Proteomes" id="UP000886847"/>
    </source>
</evidence>
<feature type="active site" description="Proton acceptor" evidence="2">
    <location>
        <position position="54"/>
    </location>
</feature>
<reference evidence="3" key="2">
    <citation type="submission" date="2021-04" db="EMBL/GenBank/DDBJ databases">
        <authorList>
            <person name="Gilroy R."/>
        </authorList>
    </citation>
    <scope>NUCLEOTIDE SEQUENCE</scope>
    <source>
        <strain evidence="3">2189</strain>
    </source>
</reference>
<accession>A0A9D2AU04</accession>
<keyword evidence="1 2" id="KW-0808">Transferase</keyword>
<dbReference type="CDD" id="cd00475">
    <property type="entry name" value="Cis_IPPS"/>
    <property type="match status" value="1"/>
</dbReference>
<evidence type="ECO:0000313" key="3">
    <source>
        <dbReference type="EMBL" id="HIX50242.1"/>
    </source>
</evidence>
<comment type="cofactor">
    <cofactor evidence="2">
        <name>Mg(2+)</name>
        <dbReference type="ChEBI" id="CHEBI:18420"/>
    </cofactor>
    <text evidence="2">Binds 2 magnesium ions per subunit.</text>
</comment>
<dbReference type="GO" id="GO:0000287">
    <property type="term" value="F:magnesium ion binding"/>
    <property type="evidence" value="ECO:0007669"/>
    <property type="project" value="UniProtKB-UniRule"/>
</dbReference>
<evidence type="ECO:0000256" key="1">
    <source>
        <dbReference type="ARBA" id="ARBA00022679"/>
    </source>
</evidence>
<keyword evidence="2" id="KW-0460">Magnesium</keyword>
<dbReference type="PANTHER" id="PTHR10291:SF0">
    <property type="entry name" value="DEHYDRODOLICHYL DIPHOSPHATE SYNTHASE 2"/>
    <property type="match status" value="1"/>
</dbReference>
<dbReference type="NCBIfam" id="TIGR00055">
    <property type="entry name" value="uppS"/>
    <property type="match status" value="1"/>
</dbReference>
<dbReference type="AlphaFoldDB" id="A0A9D2AU04"/>
<proteinExistence type="inferred from homology"/>
<feature type="binding site" evidence="2">
    <location>
        <begin position="7"/>
        <end position="10"/>
    </location>
    <ligand>
        <name>substrate</name>
    </ligand>
</feature>
<dbReference type="InterPro" id="IPR001441">
    <property type="entry name" value="UPP_synth-like"/>
</dbReference>
<dbReference type="GO" id="GO:0045547">
    <property type="term" value="F:ditrans,polycis-polyprenyl diphosphate synthase [(2E,6E)-farnesyl diphosphate specific] activity"/>
    <property type="evidence" value="ECO:0007669"/>
    <property type="project" value="TreeGrafter"/>
</dbReference>
<organism evidence="3 4">
    <name type="scientific">Candidatus Borkfalkia faecavium</name>
    <dbReference type="NCBI Taxonomy" id="2838508"/>
    <lineage>
        <taxon>Bacteria</taxon>
        <taxon>Bacillati</taxon>
        <taxon>Bacillota</taxon>
        <taxon>Clostridia</taxon>
        <taxon>Christensenellales</taxon>
        <taxon>Christensenellaceae</taxon>
        <taxon>Candidatus Borkfalkia</taxon>
    </lineage>
</organism>
<feature type="binding site" evidence="2">
    <location>
        <position position="186"/>
    </location>
    <ligand>
        <name>Mg(2+)</name>
        <dbReference type="ChEBI" id="CHEBI:18420"/>
    </ligand>
</feature>
<dbReference type="PROSITE" id="PS01066">
    <property type="entry name" value="UPP_SYNTHASE"/>
    <property type="match status" value="1"/>
</dbReference>
<dbReference type="InterPro" id="IPR018520">
    <property type="entry name" value="UPP_synth-like_CS"/>
</dbReference>
<comment type="caution">
    <text evidence="3">The sequence shown here is derived from an EMBL/GenBank/DDBJ whole genome shotgun (WGS) entry which is preliminary data.</text>
</comment>
<feature type="binding site" evidence="2">
    <location>
        <begin position="173"/>
        <end position="175"/>
    </location>
    <ligand>
        <name>substrate</name>
    </ligand>
</feature>
<comment type="subunit">
    <text evidence="2">Homodimer.</text>
</comment>
<dbReference type="GO" id="GO:0016094">
    <property type="term" value="P:polyprenol biosynthetic process"/>
    <property type="evidence" value="ECO:0007669"/>
    <property type="project" value="TreeGrafter"/>
</dbReference>
<dbReference type="HAMAP" id="MF_01139">
    <property type="entry name" value="ISPT"/>
    <property type="match status" value="1"/>
</dbReference>
<dbReference type="SUPFAM" id="SSF64005">
    <property type="entry name" value="Undecaprenyl diphosphate synthase"/>
    <property type="match status" value="1"/>
</dbReference>
<protein>
    <recommendedName>
        <fullName evidence="2">Isoprenyl transferase</fullName>
        <ecNumber evidence="2">2.5.1.-</ecNumber>
    </recommendedName>
</protein>
<feature type="binding site" evidence="2">
    <location>
        <position position="23"/>
    </location>
    <ligand>
        <name>substrate</name>
    </ligand>
</feature>
<feature type="binding site" evidence="2">
    <location>
        <begin position="51"/>
        <end position="53"/>
    </location>
    <ligand>
        <name>substrate</name>
    </ligand>
</feature>
<dbReference type="InterPro" id="IPR036424">
    <property type="entry name" value="UPP_synth-like_sf"/>
</dbReference>
<name>A0A9D2AU04_9FIRM</name>
<evidence type="ECO:0000256" key="2">
    <source>
        <dbReference type="HAMAP-Rule" id="MF_01139"/>
    </source>
</evidence>
<feature type="binding site" evidence="2">
    <location>
        <position position="19"/>
    </location>
    <ligand>
        <name>substrate</name>
    </ligand>
</feature>
<keyword evidence="2" id="KW-0479">Metal-binding</keyword>
<dbReference type="Pfam" id="PF01255">
    <property type="entry name" value="Prenyltransf"/>
    <property type="match status" value="1"/>
</dbReference>
<dbReference type="Proteomes" id="UP000886847">
    <property type="component" value="Unassembled WGS sequence"/>
</dbReference>
<dbReference type="Gene3D" id="3.40.1180.10">
    <property type="entry name" value="Decaprenyl diphosphate synthase-like"/>
    <property type="match status" value="1"/>
</dbReference>
<dbReference type="PANTHER" id="PTHR10291">
    <property type="entry name" value="DEHYDRODOLICHYL DIPHOSPHATE SYNTHASE FAMILY MEMBER"/>
    <property type="match status" value="1"/>
</dbReference>
<dbReference type="EMBL" id="DXEW01000017">
    <property type="protein sequence ID" value="HIX50242.1"/>
    <property type="molecule type" value="Genomic_DNA"/>
</dbReference>
<feature type="binding site" evidence="2">
    <location>
        <position position="167"/>
    </location>
    <ligand>
        <name>substrate</name>
    </ligand>
</feature>